<keyword evidence="3" id="KW-0540">Nuclease</keyword>
<feature type="domain" description="GmrSD restriction endonucleases N-terminal" evidence="1">
    <location>
        <begin position="8"/>
        <end position="205"/>
    </location>
</feature>
<feature type="domain" description="GmrSD restriction endonucleases C-terminal" evidence="2">
    <location>
        <begin position="417"/>
        <end position="561"/>
    </location>
</feature>
<keyword evidence="3" id="KW-0378">Hydrolase</keyword>
<dbReference type="RefSeq" id="WP_284075116.1">
    <property type="nucleotide sequence ID" value="NZ_JAQTJH010000018.1"/>
</dbReference>
<dbReference type="Proteomes" id="UP001237843">
    <property type="component" value="Unassembled WGS sequence"/>
</dbReference>
<gene>
    <name evidence="3" type="ORF">PT520_11405</name>
</gene>
<sequence>MDAGKRTINDIFNGNRILEIPFFQRAYVWNIPQWERLLEDMENVSLNNKPYFLGSVILKQQPTNTGNIVGDKRTLIDGQQRLTTLSIFFKVLSLKSNDDYEFNRMFKIRDLIAIQHNHNDIDAFERVMNLKDLEYLTDQDNITKAYSYFKEKMNIEKLYINNILSKILFVGIDLSENEDEQQIFDTINSLGVRLTTAELLKNYFFNRDEISSYNTYWKDIFEKNEETKNYWDTEITAGRSKREFIDMFFFSYLQIKIQEKELKVKTEDKIEFSKVENLFESYKKFIKEYLNNDNKSILEEIKEYALIFQKNFNFNIVENELTNNSGIERINAIIFGLDTTTLIPYILFVLKNVTEDDKKNELFEFLETYIMRRMIVHATTKNYNQLFTDRLINNKILSKEEFINYLNNQSETVNFLPTDTDLENCIKDIVLVNKQSAGILYFIESKIRNRNYQSTQLLGLNKYSLEHLMPKKWENHWDNSLSNEEKIHRNKKLLTLGNLTIITQSLNSTIRDANWENKKNGKGDKKGLIAYASGLETMSHYLSFDDWDEKAIEDRANFLLEKAKEIWKVD</sequence>
<protein>
    <submittedName>
        <fullName evidence="3">DUF262 domain-containing HNH endonuclease family protein</fullName>
    </submittedName>
</protein>
<evidence type="ECO:0000259" key="1">
    <source>
        <dbReference type="Pfam" id="PF03235"/>
    </source>
</evidence>
<keyword evidence="3" id="KW-0255">Endonuclease</keyword>
<dbReference type="Pfam" id="PF03235">
    <property type="entry name" value="GmrSD_N"/>
    <property type="match status" value="1"/>
</dbReference>
<proteinExistence type="predicted"/>
<accession>A0AAW6VQN5</accession>
<evidence type="ECO:0000313" key="3">
    <source>
        <dbReference type="EMBL" id="MDK2063122.1"/>
    </source>
</evidence>
<dbReference type="Pfam" id="PF07510">
    <property type="entry name" value="GmrSD_C"/>
    <property type="match status" value="1"/>
</dbReference>
<evidence type="ECO:0000313" key="4">
    <source>
        <dbReference type="Proteomes" id="UP001237843"/>
    </source>
</evidence>
<dbReference type="PANTHER" id="PTHR35149:SF1">
    <property type="entry name" value="DUF5655 DOMAIN-CONTAINING PROTEIN"/>
    <property type="match status" value="1"/>
</dbReference>
<dbReference type="EMBL" id="JAQTJH010000018">
    <property type="protein sequence ID" value="MDK2063122.1"/>
    <property type="molecule type" value="Genomic_DNA"/>
</dbReference>
<evidence type="ECO:0000259" key="2">
    <source>
        <dbReference type="Pfam" id="PF07510"/>
    </source>
</evidence>
<comment type="caution">
    <text evidence="3">The sequence shown here is derived from an EMBL/GenBank/DDBJ whole genome shotgun (WGS) entry which is preliminary data.</text>
</comment>
<dbReference type="InterPro" id="IPR011089">
    <property type="entry name" value="GmrSD_C"/>
</dbReference>
<reference evidence="3" key="1">
    <citation type="journal article" date="2023" name="Antibiotics">
        <title>Genomic Characterization of Antibiotic-Resistant Campylobacterales Isolated from Chilean Poultry Meat.</title>
        <authorList>
            <person name="Concha-Toloza M."/>
            <person name="Lopez-Cantillo M."/>
            <person name="Molina-Mora J.A."/>
            <person name="Collado L."/>
        </authorList>
    </citation>
    <scope>NUCLEOTIDE SEQUENCE</scope>
    <source>
        <strain evidence="3">FR1p273A</strain>
    </source>
</reference>
<dbReference type="PANTHER" id="PTHR35149">
    <property type="entry name" value="SLL5132 PROTEIN"/>
    <property type="match status" value="1"/>
</dbReference>
<organism evidence="3 4">
    <name type="scientific">Aliarcobacter butzleri</name>
    <dbReference type="NCBI Taxonomy" id="28197"/>
    <lineage>
        <taxon>Bacteria</taxon>
        <taxon>Pseudomonadati</taxon>
        <taxon>Campylobacterota</taxon>
        <taxon>Epsilonproteobacteria</taxon>
        <taxon>Campylobacterales</taxon>
        <taxon>Arcobacteraceae</taxon>
        <taxon>Aliarcobacter</taxon>
    </lineage>
</organism>
<name>A0AAW6VQN5_9BACT</name>
<dbReference type="GO" id="GO:0004519">
    <property type="term" value="F:endonuclease activity"/>
    <property type="evidence" value="ECO:0007669"/>
    <property type="project" value="UniProtKB-KW"/>
</dbReference>
<dbReference type="InterPro" id="IPR004919">
    <property type="entry name" value="GmrSD_N"/>
</dbReference>
<dbReference type="AlphaFoldDB" id="A0AAW6VQN5"/>
<reference evidence="3" key="2">
    <citation type="submission" date="2023-02" db="EMBL/GenBank/DDBJ databases">
        <authorList>
            <person name="Concha-Toloza M."/>
            <person name="Lopez-Cantillo M."/>
            <person name="Molina-Mora J."/>
            <person name="Collado L."/>
        </authorList>
    </citation>
    <scope>NUCLEOTIDE SEQUENCE</scope>
    <source>
        <strain evidence="3">FR1p273A</strain>
    </source>
</reference>